<accession>A0ABN1QXH7</accession>
<dbReference type="Gene3D" id="1.10.150.240">
    <property type="entry name" value="Putative phosphatase, domain 2"/>
    <property type="match status" value="1"/>
</dbReference>
<comment type="caution">
    <text evidence="1">The sequence shown here is derived from an EMBL/GenBank/DDBJ whole genome shotgun (WGS) entry which is preliminary data.</text>
</comment>
<dbReference type="Proteomes" id="UP001501578">
    <property type="component" value="Unassembled WGS sequence"/>
</dbReference>
<dbReference type="InterPro" id="IPR023214">
    <property type="entry name" value="HAD_sf"/>
</dbReference>
<dbReference type="SUPFAM" id="SSF56784">
    <property type="entry name" value="HAD-like"/>
    <property type="match status" value="1"/>
</dbReference>
<evidence type="ECO:0000313" key="2">
    <source>
        <dbReference type="Proteomes" id="UP001501578"/>
    </source>
</evidence>
<dbReference type="EMBL" id="BAAAHQ010000043">
    <property type="protein sequence ID" value="GAA0948696.1"/>
    <property type="molecule type" value="Genomic_DNA"/>
</dbReference>
<dbReference type="Gene3D" id="3.40.50.1000">
    <property type="entry name" value="HAD superfamily/HAD-like"/>
    <property type="match status" value="1"/>
</dbReference>
<keyword evidence="2" id="KW-1185">Reference proteome</keyword>
<evidence type="ECO:0000313" key="1">
    <source>
        <dbReference type="EMBL" id="GAA0948696.1"/>
    </source>
</evidence>
<dbReference type="RefSeq" id="WP_343954142.1">
    <property type="nucleotide sequence ID" value="NZ_BAAAHQ010000043.1"/>
</dbReference>
<organism evidence="1 2">
    <name type="scientific">Nonomuraea longicatena</name>
    <dbReference type="NCBI Taxonomy" id="83682"/>
    <lineage>
        <taxon>Bacteria</taxon>
        <taxon>Bacillati</taxon>
        <taxon>Actinomycetota</taxon>
        <taxon>Actinomycetes</taxon>
        <taxon>Streptosporangiales</taxon>
        <taxon>Streptosporangiaceae</taxon>
        <taxon>Nonomuraea</taxon>
    </lineage>
</organism>
<reference evidence="1 2" key="1">
    <citation type="journal article" date="2019" name="Int. J. Syst. Evol. Microbiol.">
        <title>The Global Catalogue of Microorganisms (GCM) 10K type strain sequencing project: providing services to taxonomists for standard genome sequencing and annotation.</title>
        <authorList>
            <consortium name="The Broad Institute Genomics Platform"/>
            <consortium name="The Broad Institute Genome Sequencing Center for Infectious Disease"/>
            <person name="Wu L."/>
            <person name="Ma J."/>
        </authorList>
    </citation>
    <scope>NUCLEOTIDE SEQUENCE [LARGE SCALE GENOMIC DNA]</scope>
    <source>
        <strain evidence="1 2">JCM 11136</strain>
    </source>
</reference>
<dbReference type="PANTHER" id="PTHR43434:SF1">
    <property type="entry name" value="PHOSPHOGLYCOLATE PHOSPHATASE"/>
    <property type="match status" value="1"/>
</dbReference>
<dbReference type="Pfam" id="PF12710">
    <property type="entry name" value="HAD"/>
    <property type="match status" value="1"/>
</dbReference>
<sequence>MAVPFEQPWEAVINRLVLWNVDLTLVDVAIVTRDAYAEAFRTVTGRPLVKLVPANGRPDSEIIFETLAVNGIRAEDEHLPRFLSALAGAFAERRKRLPKEGRMLPGARDALKAVARLDGVVQSVLTGTIKSNAVHKLKAFGLDKYVDFELGGYGEEVYPKATLLQVAQSRAKQRTGTVFTSANTVVIGDSTRDVQAARIGGAAVIAVASGRSTASELREAGADVVLPDLTNASEVVAAVAGLTAPFERQTG</sequence>
<dbReference type="InterPro" id="IPR023198">
    <property type="entry name" value="PGP-like_dom2"/>
</dbReference>
<dbReference type="PANTHER" id="PTHR43434">
    <property type="entry name" value="PHOSPHOGLYCOLATE PHOSPHATASE"/>
    <property type="match status" value="1"/>
</dbReference>
<dbReference type="InterPro" id="IPR036412">
    <property type="entry name" value="HAD-like_sf"/>
</dbReference>
<dbReference type="InterPro" id="IPR050155">
    <property type="entry name" value="HAD-like_hydrolase_sf"/>
</dbReference>
<protein>
    <submittedName>
        <fullName evidence="1">Haloacid dehalogenase-like hydrolase</fullName>
    </submittedName>
</protein>
<name>A0ABN1QXH7_9ACTN</name>
<gene>
    <name evidence="1" type="ORF">GCM10009560_66220</name>
</gene>
<proteinExistence type="predicted"/>